<dbReference type="EMBL" id="CM040995">
    <property type="protein sequence ID" value="MCJ8745208.1"/>
    <property type="molecule type" value="Genomic_DNA"/>
</dbReference>
<keyword evidence="2" id="KW-1185">Reference proteome</keyword>
<proteinExistence type="predicted"/>
<sequence length="106" mass="12379">KHKDVTATLSRVYKALRHICSENRSLSLYRHLSDVSGFLVLFVSNKSLNRLAILSIRERKITWIYLRGLLLAFVYSVYSDWPDIMIPPGDCLYAGRKRRKPIQKQL</sequence>
<name>A0ACC5ZC97_9TELE</name>
<feature type="non-terminal residue" evidence="1">
    <location>
        <position position="106"/>
    </location>
</feature>
<evidence type="ECO:0000313" key="1">
    <source>
        <dbReference type="EMBL" id="MCJ8745208.1"/>
    </source>
</evidence>
<evidence type="ECO:0000313" key="2">
    <source>
        <dbReference type="Proteomes" id="UP000830395"/>
    </source>
</evidence>
<reference evidence="1" key="1">
    <citation type="submission" date="2020-02" db="EMBL/GenBank/DDBJ databases">
        <title>Genome sequencing of the panga catfish, Pangasius djambal.</title>
        <authorList>
            <person name="Wen M."/>
            <person name="Zahm M."/>
            <person name="Roques C."/>
            <person name="Cabau C."/>
            <person name="Klopp C."/>
            <person name="Donnadieu C."/>
            <person name="Jouanno E."/>
            <person name="Avarre J.-C."/>
            <person name="Campet M."/>
            <person name="Ha T."/>
            <person name="Dugue R."/>
            <person name="Lampietro C."/>
            <person name="Louis A."/>
            <person name="Herpin A."/>
            <person name="Echchiki A."/>
            <person name="Berthelot C."/>
            <person name="Parey E."/>
            <person name="Roest-Crollius H."/>
            <person name="Braasch I."/>
            <person name="Postlethwait J.H."/>
            <person name="Bobe J."/>
            <person name="Montfort J."/>
            <person name="Bouchez O."/>
            <person name="Begum T."/>
            <person name="Schartl M."/>
            <person name="Gustiano R."/>
            <person name="Guiguen Y."/>
        </authorList>
    </citation>
    <scope>NUCLEOTIDE SEQUENCE</scope>
    <source>
        <strain evidence="1">Pdj_M5554</strain>
    </source>
</reference>
<comment type="caution">
    <text evidence="1">The sequence shown here is derived from an EMBL/GenBank/DDBJ whole genome shotgun (WGS) entry which is preliminary data.</text>
</comment>
<feature type="non-terminal residue" evidence="1">
    <location>
        <position position="1"/>
    </location>
</feature>
<protein>
    <submittedName>
        <fullName evidence="1">Uncharacterized protein</fullName>
    </submittedName>
</protein>
<organism evidence="1 2">
    <name type="scientific">Pangasius djambal</name>
    <dbReference type="NCBI Taxonomy" id="1691987"/>
    <lineage>
        <taxon>Eukaryota</taxon>
        <taxon>Metazoa</taxon>
        <taxon>Chordata</taxon>
        <taxon>Craniata</taxon>
        <taxon>Vertebrata</taxon>
        <taxon>Euteleostomi</taxon>
        <taxon>Actinopterygii</taxon>
        <taxon>Neopterygii</taxon>
        <taxon>Teleostei</taxon>
        <taxon>Ostariophysi</taxon>
        <taxon>Siluriformes</taxon>
        <taxon>Pangasiidae</taxon>
        <taxon>Pangasius</taxon>
    </lineage>
</organism>
<gene>
    <name evidence="1" type="ORF">PDJAM_G00127780</name>
</gene>
<accession>A0ACC5ZC97</accession>
<dbReference type="Proteomes" id="UP000830395">
    <property type="component" value="Chromosome 21"/>
</dbReference>